<dbReference type="PANTHER" id="PTHR10000:SF8">
    <property type="entry name" value="HAD SUPERFAMILY HYDROLASE-LIKE, TYPE 3"/>
    <property type="match status" value="1"/>
</dbReference>
<organism evidence="1 2">
    <name type="scientific">Senegalia massiliensis</name>
    <dbReference type="NCBI Taxonomy" id="1720316"/>
    <lineage>
        <taxon>Bacteria</taxon>
        <taxon>Bacillati</taxon>
        <taxon>Bacillota</taxon>
        <taxon>Clostridia</taxon>
        <taxon>Eubacteriales</taxon>
        <taxon>Clostridiaceae</taxon>
        <taxon>Senegalia</taxon>
    </lineage>
</organism>
<proteinExistence type="predicted"/>
<dbReference type="SFLD" id="SFLDS00003">
    <property type="entry name" value="Haloacid_Dehalogenase"/>
    <property type="match status" value="1"/>
</dbReference>
<dbReference type="RefSeq" id="WP_160195847.1">
    <property type="nucleotide sequence ID" value="NZ_QXXA01000001.1"/>
</dbReference>
<dbReference type="GO" id="GO:0005829">
    <property type="term" value="C:cytosol"/>
    <property type="evidence" value="ECO:0007669"/>
    <property type="project" value="TreeGrafter"/>
</dbReference>
<dbReference type="NCBIfam" id="TIGR01484">
    <property type="entry name" value="HAD-SF-IIB"/>
    <property type="match status" value="1"/>
</dbReference>
<dbReference type="InterPro" id="IPR023214">
    <property type="entry name" value="HAD_sf"/>
</dbReference>
<dbReference type="PANTHER" id="PTHR10000">
    <property type="entry name" value="PHOSPHOSERINE PHOSPHATASE"/>
    <property type="match status" value="1"/>
</dbReference>
<evidence type="ECO:0000313" key="2">
    <source>
        <dbReference type="Proteomes" id="UP000467132"/>
    </source>
</evidence>
<dbReference type="OrthoDB" id="9781413at2"/>
<dbReference type="InterPro" id="IPR000150">
    <property type="entry name" value="Cof"/>
</dbReference>
<sequence length="273" mass="31377">MKYKLIAIDMDGTLLNNEEKVSERNKEAIMEATKKGVQVVVSTGRIFSSATYFAKLIKVVTPIIACNGAYVSEYHRDNIILENPIKNNDLKNIIDTLEKNNLYYHFYDNENFYTKDLEYNSLKYYEWNKKQDEENKINIQIVEDPLSFVEKENIKVYKIVVMDNDMERIQNSRIELSKNKEIEVVSSWHGSLDIMYKGVSKGKALKQLCNLYDISREEVIAIGDNENDLSMLEYAGTSVAMGNGIDIVKEYATYVTDTNDNDGVAKIIEKLVL</sequence>
<dbReference type="EMBL" id="QXXA01000001">
    <property type="protein sequence ID" value="NBI05334.1"/>
    <property type="molecule type" value="Genomic_DNA"/>
</dbReference>
<name>A0A845QTG7_9CLOT</name>
<gene>
    <name evidence="1" type="ORF">D3Z33_00505</name>
</gene>
<evidence type="ECO:0000313" key="1">
    <source>
        <dbReference type="EMBL" id="NBI05334.1"/>
    </source>
</evidence>
<dbReference type="GO" id="GO:0016791">
    <property type="term" value="F:phosphatase activity"/>
    <property type="evidence" value="ECO:0007669"/>
    <property type="project" value="TreeGrafter"/>
</dbReference>
<dbReference type="Gene3D" id="3.30.1240.10">
    <property type="match status" value="1"/>
</dbReference>
<dbReference type="PROSITE" id="PS01229">
    <property type="entry name" value="COF_2"/>
    <property type="match status" value="1"/>
</dbReference>
<comment type="caution">
    <text evidence="1">The sequence shown here is derived from an EMBL/GenBank/DDBJ whole genome shotgun (WGS) entry which is preliminary data.</text>
</comment>
<accession>A0A845QTG7</accession>
<dbReference type="NCBIfam" id="TIGR00099">
    <property type="entry name" value="Cof-subfamily"/>
    <property type="match status" value="1"/>
</dbReference>
<dbReference type="Proteomes" id="UP000467132">
    <property type="component" value="Unassembled WGS sequence"/>
</dbReference>
<dbReference type="Gene3D" id="3.40.50.1000">
    <property type="entry name" value="HAD superfamily/HAD-like"/>
    <property type="match status" value="1"/>
</dbReference>
<dbReference type="InterPro" id="IPR036412">
    <property type="entry name" value="HAD-like_sf"/>
</dbReference>
<dbReference type="AlphaFoldDB" id="A0A845QTG7"/>
<dbReference type="SFLD" id="SFLDG01140">
    <property type="entry name" value="C2.B:_Phosphomannomutase_and_P"/>
    <property type="match status" value="1"/>
</dbReference>
<dbReference type="PROSITE" id="PS01228">
    <property type="entry name" value="COF_1"/>
    <property type="match status" value="1"/>
</dbReference>
<dbReference type="SFLD" id="SFLDG01144">
    <property type="entry name" value="C2.B.4:_PGP_Like"/>
    <property type="match status" value="1"/>
</dbReference>
<reference evidence="1 2" key="1">
    <citation type="submission" date="2018-08" db="EMBL/GenBank/DDBJ databases">
        <title>Murine metabolic-syndrome-specific gut microbial biobank.</title>
        <authorList>
            <person name="Liu C."/>
        </authorList>
    </citation>
    <scope>NUCLEOTIDE SEQUENCE [LARGE SCALE GENOMIC DNA]</scope>
    <source>
        <strain evidence="1 2">583</strain>
    </source>
</reference>
<keyword evidence="2" id="KW-1185">Reference proteome</keyword>
<dbReference type="Pfam" id="PF08282">
    <property type="entry name" value="Hydrolase_3"/>
    <property type="match status" value="1"/>
</dbReference>
<protein>
    <submittedName>
        <fullName evidence="1">HAD family phosphatase</fullName>
    </submittedName>
</protein>
<dbReference type="SUPFAM" id="SSF56784">
    <property type="entry name" value="HAD-like"/>
    <property type="match status" value="1"/>
</dbReference>
<dbReference type="GO" id="GO:0000287">
    <property type="term" value="F:magnesium ion binding"/>
    <property type="evidence" value="ECO:0007669"/>
    <property type="project" value="TreeGrafter"/>
</dbReference>
<dbReference type="CDD" id="cd07516">
    <property type="entry name" value="HAD_Pase"/>
    <property type="match status" value="1"/>
</dbReference>
<dbReference type="InterPro" id="IPR006379">
    <property type="entry name" value="HAD-SF_hydro_IIB"/>
</dbReference>